<dbReference type="PIRSF" id="PIRSF006268">
    <property type="entry name" value="ApbE"/>
    <property type="match status" value="1"/>
</dbReference>
<comment type="catalytic activity">
    <reaction evidence="9 10">
        <text>L-threonyl-[protein] + FAD = FMN-L-threonyl-[protein] + AMP + H(+)</text>
        <dbReference type="Rhea" id="RHEA:36847"/>
        <dbReference type="Rhea" id="RHEA-COMP:11060"/>
        <dbReference type="Rhea" id="RHEA-COMP:11061"/>
        <dbReference type="ChEBI" id="CHEBI:15378"/>
        <dbReference type="ChEBI" id="CHEBI:30013"/>
        <dbReference type="ChEBI" id="CHEBI:57692"/>
        <dbReference type="ChEBI" id="CHEBI:74257"/>
        <dbReference type="ChEBI" id="CHEBI:456215"/>
        <dbReference type="EC" id="2.7.1.180"/>
    </reaction>
</comment>
<dbReference type="GO" id="GO:0046872">
    <property type="term" value="F:metal ion binding"/>
    <property type="evidence" value="ECO:0007669"/>
    <property type="project" value="UniProtKB-UniRule"/>
</dbReference>
<evidence type="ECO:0000256" key="9">
    <source>
        <dbReference type="ARBA" id="ARBA00048540"/>
    </source>
</evidence>
<evidence type="ECO:0000256" key="3">
    <source>
        <dbReference type="ARBA" id="ARBA00022630"/>
    </source>
</evidence>
<dbReference type="HOGENOM" id="CLU_044403_5_0_9"/>
<dbReference type="EMBL" id="AWSJ01000145">
    <property type="protein sequence ID" value="ERI09643.1"/>
    <property type="molecule type" value="Genomic_DNA"/>
</dbReference>
<evidence type="ECO:0000256" key="11">
    <source>
        <dbReference type="PIRSR" id="PIRSR006268-2"/>
    </source>
</evidence>
<dbReference type="Pfam" id="PF02424">
    <property type="entry name" value="ApbE"/>
    <property type="match status" value="1"/>
</dbReference>
<gene>
    <name evidence="12" type="ORF">HMPREF0083_02273</name>
</gene>
<accession>U1X532</accession>
<dbReference type="InterPro" id="IPR024932">
    <property type="entry name" value="ApbE"/>
</dbReference>
<dbReference type="PANTHER" id="PTHR30040:SF2">
    <property type="entry name" value="FAD:PROTEIN FMN TRANSFERASE"/>
    <property type="match status" value="1"/>
</dbReference>
<reference evidence="12 13" key="1">
    <citation type="submission" date="2013-08" db="EMBL/GenBank/DDBJ databases">
        <authorList>
            <person name="Weinstock G."/>
            <person name="Sodergren E."/>
            <person name="Wylie T."/>
            <person name="Fulton L."/>
            <person name="Fulton R."/>
            <person name="Fronick C."/>
            <person name="O'Laughlin M."/>
            <person name="Godfrey J."/>
            <person name="Miner T."/>
            <person name="Herter B."/>
            <person name="Appelbaum E."/>
            <person name="Cordes M."/>
            <person name="Lek S."/>
            <person name="Wollam A."/>
            <person name="Pepin K.H."/>
            <person name="Palsikar V.B."/>
            <person name="Mitreva M."/>
            <person name="Wilson R.K."/>
        </authorList>
    </citation>
    <scope>NUCLEOTIDE SEQUENCE [LARGE SCALE GENOMIC DNA]</scope>
    <source>
        <strain evidence="12 13">ATCC 12856</strain>
    </source>
</reference>
<comment type="similarity">
    <text evidence="10">Belongs to the ApbE family.</text>
</comment>
<dbReference type="PATRIC" id="fig|649747.3.peg.2063"/>
<comment type="caution">
    <text evidence="12">The sequence shown here is derived from an EMBL/GenBank/DDBJ whole genome shotgun (WGS) entry which is preliminary data.</text>
</comment>
<dbReference type="GO" id="GO:0016740">
    <property type="term" value="F:transferase activity"/>
    <property type="evidence" value="ECO:0007669"/>
    <property type="project" value="UniProtKB-UniRule"/>
</dbReference>
<evidence type="ECO:0000313" key="12">
    <source>
        <dbReference type="EMBL" id="ERI09643.1"/>
    </source>
</evidence>
<dbReference type="EC" id="2.7.1.180" evidence="1 10"/>
<evidence type="ECO:0000256" key="1">
    <source>
        <dbReference type="ARBA" id="ARBA00011955"/>
    </source>
</evidence>
<organism evidence="12 13">
    <name type="scientific">Aneurinibacillus aneurinilyticus ATCC 12856</name>
    <dbReference type="NCBI Taxonomy" id="649747"/>
    <lineage>
        <taxon>Bacteria</taxon>
        <taxon>Bacillati</taxon>
        <taxon>Bacillota</taxon>
        <taxon>Bacilli</taxon>
        <taxon>Bacillales</taxon>
        <taxon>Paenibacillaceae</taxon>
        <taxon>Aneurinibacillus group</taxon>
        <taxon>Aneurinibacillus</taxon>
    </lineage>
</organism>
<feature type="binding site" evidence="11">
    <location>
        <position position="142"/>
    </location>
    <ligand>
        <name>Mg(2+)</name>
        <dbReference type="ChEBI" id="CHEBI:18420"/>
    </ligand>
</feature>
<name>U1X532_ANEAE</name>
<evidence type="ECO:0000313" key="13">
    <source>
        <dbReference type="Proteomes" id="UP000016511"/>
    </source>
</evidence>
<dbReference type="AlphaFoldDB" id="U1X532"/>
<keyword evidence="4 10" id="KW-0808">Transferase</keyword>
<keyword evidence="7 10" id="KW-0460">Magnesium</keyword>
<proteinExistence type="inferred from homology"/>
<feature type="binding site" evidence="11">
    <location>
        <position position="256"/>
    </location>
    <ligand>
        <name>Mg(2+)</name>
        <dbReference type="ChEBI" id="CHEBI:18420"/>
    </ligand>
</feature>
<evidence type="ECO:0000256" key="5">
    <source>
        <dbReference type="ARBA" id="ARBA00022723"/>
    </source>
</evidence>
<evidence type="ECO:0000256" key="10">
    <source>
        <dbReference type="PIRNR" id="PIRNR006268"/>
    </source>
</evidence>
<keyword evidence="6 10" id="KW-0274">FAD</keyword>
<dbReference type="RefSeq" id="WP_021620976.1">
    <property type="nucleotide sequence ID" value="NZ_KE952757.1"/>
</dbReference>
<evidence type="ECO:0000256" key="6">
    <source>
        <dbReference type="ARBA" id="ARBA00022827"/>
    </source>
</evidence>
<keyword evidence="5 10" id="KW-0479">Metal-binding</keyword>
<dbReference type="STRING" id="649747.HMPREF0083_02273"/>
<dbReference type="SUPFAM" id="SSF143631">
    <property type="entry name" value="ApbE-like"/>
    <property type="match status" value="1"/>
</dbReference>
<dbReference type="PANTHER" id="PTHR30040">
    <property type="entry name" value="THIAMINE BIOSYNTHESIS LIPOPROTEIN APBE"/>
    <property type="match status" value="1"/>
</dbReference>
<comment type="cofactor">
    <cofactor evidence="11">
        <name>Mg(2+)</name>
        <dbReference type="ChEBI" id="CHEBI:18420"/>
    </cofactor>
    <cofactor evidence="11">
        <name>Mn(2+)</name>
        <dbReference type="ChEBI" id="CHEBI:29035"/>
    </cofactor>
    <text evidence="11">Magnesium. Can also use manganese.</text>
</comment>
<evidence type="ECO:0000256" key="8">
    <source>
        <dbReference type="ARBA" id="ARBA00031306"/>
    </source>
</evidence>
<protein>
    <recommendedName>
        <fullName evidence="2 10">FAD:protein FMN transferase</fullName>
        <ecNumber evidence="1 10">2.7.1.180</ecNumber>
    </recommendedName>
    <alternativeName>
        <fullName evidence="8 10">Flavin transferase</fullName>
    </alternativeName>
</protein>
<evidence type="ECO:0000256" key="4">
    <source>
        <dbReference type="ARBA" id="ARBA00022679"/>
    </source>
</evidence>
<evidence type="ECO:0000256" key="2">
    <source>
        <dbReference type="ARBA" id="ARBA00016337"/>
    </source>
</evidence>
<dbReference type="Gene3D" id="3.10.520.10">
    <property type="entry name" value="ApbE-like domains"/>
    <property type="match status" value="1"/>
</dbReference>
<sequence>MHTFQAMNTEFSTIGLTQSARKEIEWLIRIIEARLSRFLSDSELSRLNRSAGKPVSVSAPLYEVLEQAHAYYCETDGVFNPYLGAVVSGLGYNQSFETLSTTSRTIIPTKVKHRSKCTNPLMLDRVKQTVRLHPDVLLDLGGIAKGWSARFGSSYLIKKGVQSGLIDAGGDIAVWGTNQGAPWGISIADPFCPNKDLASFWLRHDTGVATSNCIKRSWLLSDGSRAHHIIDPRTFNSAVSDLVQVTVLAPDVLTADVYAKAMLILGFAEGVHWMQERKPELAYVQVRSDGSVHTGGNIEAYCIEWEGRNQCQI</sequence>
<keyword evidence="3 10" id="KW-0285">Flavoprotein</keyword>
<dbReference type="GeneID" id="92838751"/>
<dbReference type="InterPro" id="IPR003374">
    <property type="entry name" value="ApbE-like_sf"/>
</dbReference>
<dbReference type="eggNOG" id="COG1477">
    <property type="taxonomic scope" value="Bacteria"/>
</dbReference>
<evidence type="ECO:0000256" key="7">
    <source>
        <dbReference type="ARBA" id="ARBA00022842"/>
    </source>
</evidence>
<keyword evidence="13" id="KW-1185">Reference proteome</keyword>
<dbReference type="Proteomes" id="UP000016511">
    <property type="component" value="Unassembled WGS sequence"/>
</dbReference>